<reference evidence="1" key="1">
    <citation type="submission" date="2014-11" db="EMBL/GenBank/DDBJ databases">
        <authorList>
            <person name="Amaro Gonzalez C."/>
        </authorList>
    </citation>
    <scope>NUCLEOTIDE SEQUENCE</scope>
</reference>
<name>A0A0E9UNQ8_ANGAN</name>
<dbReference type="EMBL" id="GBXM01041186">
    <property type="protein sequence ID" value="JAH67391.1"/>
    <property type="molecule type" value="Transcribed_RNA"/>
</dbReference>
<sequence length="27" mass="3270">MCVRVCVYTQTRFRAVDRSVFNPEYQT</sequence>
<dbReference type="AlphaFoldDB" id="A0A0E9UNQ8"/>
<protein>
    <submittedName>
        <fullName evidence="1">Uncharacterized protein</fullName>
    </submittedName>
</protein>
<reference evidence="1" key="2">
    <citation type="journal article" date="2015" name="Fish Shellfish Immunol.">
        <title>Early steps in the European eel (Anguilla anguilla)-Vibrio vulnificus interaction in the gills: Role of the RtxA13 toxin.</title>
        <authorList>
            <person name="Callol A."/>
            <person name="Pajuelo D."/>
            <person name="Ebbesson L."/>
            <person name="Teles M."/>
            <person name="MacKenzie S."/>
            <person name="Amaro C."/>
        </authorList>
    </citation>
    <scope>NUCLEOTIDE SEQUENCE</scope>
</reference>
<evidence type="ECO:0000313" key="1">
    <source>
        <dbReference type="EMBL" id="JAH67391.1"/>
    </source>
</evidence>
<organism evidence="1">
    <name type="scientific">Anguilla anguilla</name>
    <name type="common">European freshwater eel</name>
    <name type="synonym">Muraena anguilla</name>
    <dbReference type="NCBI Taxonomy" id="7936"/>
    <lineage>
        <taxon>Eukaryota</taxon>
        <taxon>Metazoa</taxon>
        <taxon>Chordata</taxon>
        <taxon>Craniata</taxon>
        <taxon>Vertebrata</taxon>
        <taxon>Euteleostomi</taxon>
        <taxon>Actinopterygii</taxon>
        <taxon>Neopterygii</taxon>
        <taxon>Teleostei</taxon>
        <taxon>Anguilliformes</taxon>
        <taxon>Anguillidae</taxon>
        <taxon>Anguilla</taxon>
    </lineage>
</organism>
<accession>A0A0E9UNQ8</accession>
<proteinExistence type="predicted"/>